<proteinExistence type="predicted"/>
<reference evidence="1" key="2">
    <citation type="journal article" date="2015" name="Data Brief">
        <title>Shoot transcriptome of the giant reed, Arundo donax.</title>
        <authorList>
            <person name="Barrero R.A."/>
            <person name="Guerrero F.D."/>
            <person name="Moolhuijzen P."/>
            <person name="Goolsby J.A."/>
            <person name="Tidwell J."/>
            <person name="Bellgard S.E."/>
            <person name="Bellgard M.I."/>
        </authorList>
    </citation>
    <scope>NUCLEOTIDE SEQUENCE</scope>
    <source>
        <tissue evidence="1">Shoot tissue taken approximately 20 cm above the soil surface</tissue>
    </source>
</reference>
<accession>A0A0A9ARW3</accession>
<dbReference type="AlphaFoldDB" id="A0A0A9ARW3"/>
<evidence type="ECO:0000313" key="1">
    <source>
        <dbReference type="EMBL" id="JAD51610.1"/>
    </source>
</evidence>
<reference evidence="1" key="1">
    <citation type="submission" date="2014-09" db="EMBL/GenBank/DDBJ databases">
        <authorList>
            <person name="Magalhaes I.L.F."/>
            <person name="Oliveira U."/>
            <person name="Santos F.R."/>
            <person name="Vidigal T.H.D.A."/>
            <person name="Brescovit A.D."/>
            <person name="Santos A.J."/>
        </authorList>
    </citation>
    <scope>NUCLEOTIDE SEQUENCE</scope>
    <source>
        <tissue evidence="1">Shoot tissue taken approximately 20 cm above the soil surface</tissue>
    </source>
</reference>
<name>A0A0A9ARW3_ARUDO</name>
<dbReference type="EMBL" id="GBRH01246285">
    <property type="protein sequence ID" value="JAD51610.1"/>
    <property type="molecule type" value="Transcribed_RNA"/>
</dbReference>
<organism evidence="1">
    <name type="scientific">Arundo donax</name>
    <name type="common">Giant reed</name>
    <name type="synonym">Donax arundinaceus</name>
    <dbReference type="NCBI Taxonomy" id="35708"/>
    <lineage>
        <taxon>Eukaryota</taxon>
        <taxon>Viridiplantae</taxon>
        <taxon>Streptophyta</taxon>
        <taxon>Embryophyta</taxon>
        <taxon>Tracheophyta</taxon>
        <taxon>Spermatophyta</taxon>
        <taxon>Magnoliopsida</taxon>
        <taxon>Liliopsida</taxon>
        <taxon>Poales</taxon>
        <taxon>Poaceae</taxon>
        <taxon>PACMAD clade</taxon>
        <taxon>Arundinoideae</taxon>
        <taxon>Arundineae</taxon>
        <taxon>Arundo</taxon>
    </lineage>
</organism>
<protein>
    <submittedName>
        <fullName evidence="1">Uncharacterized protein</fullName>
    </submittedName>
</protein>
<sequence length="24" mass="2895">MQINIFNLFCIFLSRLFCNLMPCL</sequence>